<feature type="compositionally biased region" description="Polar residues" evidence="1">
    <location>
        <begin position="36"/>
        <end position="50"/>
    </location>
</feature>
<gene>
    <name evidence="2" type="ORF">ABT39_MTgene3200</name>
</gene>
<keyword evidence="2" id="KW-0496">Mitochondrion</keyword>
<dbReference type="EMBL" id="LKAM01000002">
    <property type="protein sequence ID" value="KUM49972.1"/>
    <property type="molecule type" value="Genomic_DNA"/>
</dbReference>
<protein>
    <submittedName>
        <fullName evidence="2">Uncharacterized protein</fullName>
    </submittedName>
</protein>
<accession>A0A117NII7</accession>
<evidence type="ECO:0000256" key="1">
    <source>
        <dbReference type="SAM" id="MobiDB-lite"/>
    </source>
</evidence>
<geneLocation type="mitochondrion" evidence="2"/>
<evidence type="ECO:0000313" key="2">
    <source>
        <dbReference type="EMBL" id="KUM49972.1"/>
    </source>
</evidence>
<proteinExistence type="predicted"/>
<feature type="region of interest" description="Disordered" evidence="1">
    <location>
        <begin position="28"/>
        <end position="50"/>
    </location>
</feature>
<dbReference type="AlphaFoldDB" id="A0A117NII7"/>
<reference evidence="2" key="1">
    <citation type="journal article" date="2015" name="Genome Biol. Evol.">
        <title>Organellar Genomes of White Spruce (Picea glauca): Assembly and Annotation.</title>
        <authorList>
            <person name="Jackman S.D."/>
            <person name="Warren R.L."/>
            <person name="Gibb E.A."/>
            <person name="Vandervalk B.P."/>
            <person name="Mohamadi H."/>
            <person name="Chu J."/>
            <person name="Raymond A."/>
            <person name="Pleasance S."/>
            <person name="Coope R."/>
            <person name="Wildung M.R."/>
            <person name="Ritland C.E."/>
            <person name="Bousquet J."/>
            <person name="Jones S.J."/>
            <person name="Bohlmann J."/>
            <person name="Birol I."/>
        </authorList>
    </citation>
    <scope>NUCLEOTIDE SEQUENCE [LARGE SCALE GENOMIC DNA]</scope>
    <source>
        <tissue evidence="2">Flushing bud</tissue>
    </source>
</reference>
<sequence>MTCRGQHHSRYYISETLGFLSTLPVGRPTSMRLPRSSRSNPRTKTTRLANKSTIGGPRAGFYLHRVLISRLSRAASLPFRDSYPEPWMLGVIDLLDLGLLLGLHS</sequence>
<organism evidence="2">
    <name type="scientific">Picea glauca</name>
    <name type="common">White spruce</name>
    <name type="synonym">Pinus glauca</name>
    <dbReference type="NCBI Taxonomy" id="3330"/>
    <lineage>
        <taxon>Eukaryota</taxon>
        <taxon>Viridiplantae</taxon>
        <taxon>Streptophyta</taxon>
        <taxon>Embryophyta</taxon>
        <taxon>Tracheophyta</taxon>
        <taxon>Spermatophyta</taxon>
        <taxon>Pinopsida</taxon>
        <taxon>Pinidae</taxon>
        <taxon>Conifers I</taxon>
        <taxon>Pinales</taxon>
        <taxon>Pinaceae</taxon>
        <taxon>Picea</taxon>
    </lineage>
</organism>
<comment type="caution">
    <text evidence="2">The sequence shown here is derived from an EMBL/GenBank/DDBJ whole genome shotgun (WGS) entry which is preliminary data.</text>
</comment>
<name>A0A117NII7_PICGL</name>